<evidence type="ECO:0000313" key="2">
    <source>
        <dbReference type="EMBL" id="NKQ58275.1"/>
    </source>
</evidence>
<dbReference type="RefSeq" id="WP_168521931.1">
    <property type="nucleotide sequence ID" value="NZ_JAAXLS010000052.1"/>
</dbReference>
<evidence type="ECO:0000313" key="3">
    <source>
        <dbReference type="Proteomes" id="UP000715441"/>
    </source>
</evidence>
<evidence type="ECO:0000256" key="1">
    <source>
        <dbReference type="SAM" id="MobiDB-lite"/>
    </source>
</evidence>
<sequence>MSDEKRPFLRIVRGNPDDEELAALTAVLAAAASAPAEPERPRRRSAWADRAHQLRMPLHPGEGAWRASALPR</sequence>
<keyword evidence="3" id="KW-1185">Reference proteome</keyword>
<dbReference type="Proteomes" id="UP000715441">
    <property type="component" value="Unassembled WGS sequence"/>
</dbReference>
<dbReference type="EMBL" id="JAAXLS010000052">
    <property type="protein sequence ID" value="NKQ58275.1"/>
    <property type="molecule type" value="Genomic_DNA"/>
</dbReference>
<reference evidence="2 3" key="1">
    <citation type="submission" date="2020-04" db="EMBL/GenBank/DDBJ databases">
        <title>Novel species.</title>
        <authorList>
            <person name="Teo W.F.A."/>
            <person name="Lipun K."/>
            <person name="Srisuk N."/>
            <person name="Duangmal K."/>
        </authorList>
    </citation>
    <scope>NUCLEOTIDE SEQUENCE [LARGE SCALE GENOMIC DNA]</scope>
    <source>
        <strain evidence="2 3">K13G38</strain>
    </source>
</reference>
<feature type="region of interest" description="Disordered" evidence="1">
    <location>
        <begin position="30"/>
        <end position="72"/>
    </location>
</feature>
<proteinExistence type="predicted"/>
<protein>
    <submittedName>
        <fullName evidence="2">Acyl-CoA carboxylase subunit epsilon</fullName>
    </submittedName>
</protein>
<comment type="caution">
    <text evidence="2">The sequence shown here is derived from an EMBL/GenBank/DDBJ whole genome shotgun (WGS) entry which is preliminary data.</text>
</comment>
<dbReference type="InterPro" id="IPR032716">
    <property type="entry name" value="ACC_epsilon"/>
</dbReference>
<accession>A0ABX1JER7</accession>
<gene>
    <name evidence="2" type="ORF">HFP15_36030</name>
</gene>
<name>A0ABX1JER7_9PSEU</name>
<organism evidence="2 3">
    <name type="scientific">Amycolatopsis acididurans</name>
    <dbReference type="NCBI Taxonomy" id="2724524"/>
    <lineage>
        <taxon>Bacteria</taxon>
        <taxon>Bacillati</taxon>
        <taxon>Actinomycetota</taxon>
        <taxon>Actinomycetes</taxon>
        <taxon>Pseudonocardiales</taxon>
        <taxon>Pseudonocardiaceae</taxon>
        <taxon>Amycolatopsis</taxon>
    </lineage>
</organism>
<dbReference type="Pfam" id="PF13822">
    <property type="entry name" value="ACC_epsilon"/>
    <property type="match status" value="1"/>
</dbReference>